<dbReference type="EMBL" id="OX597822">
    <property type="protein sequence ID" value="CAI9727883.1"/>
    <property type="molecule type" value="Genomic_DNA"/>
</dbReference>
<proteinExistence type="predicted"/>
<gene>
    <name evidence="2" type="ORF">OCTVUL_1B030858</name>
</gene>
<dbReference type="Pfam" id="PF21530">
    <property type="entry name" value="Pif1_2B_dom"/>
    <property type="match status" value="1"/>
</dbReference>
<dbReference type="Proteomes" id="UP001162480">
    <property type="component" value="Chromosome 9"/>
</dbReference>
<accession>A0AA36FAI6</accession>
<dbReference type="PANTHER" id="PTHR10492:SF57">
    <property type="entry name" value="ATP-DEPENDENT DNA HELICASE"/>
    <property type="match status" value="1"/>
</dbReference>
<evidence type="ECO:0000259" key="1">
    <source>
        <dbReference type="Pfam" id="PF21530"/>
    </source>
</evidence>
<protein>
    <submittedName>
        <fullName evidence="2">ATP-dependent DNA helicase PIF1-like</fullName>
    </submittedName>
</protein>
<name>A0AA36FAI6_OCTVU</name>
<sequence length="114" mass="13076">MRLLNKIEHRLRPYNSIDQIVDTNEAVNFPVEFLNSLEILEFPPHELYLKKGAPVILLRNLQTPKLCSGTRLIVESRTNNVPEAKILNGKYKNELALLPRVKLIAEDPVITIFC</sequence>
<evidence type="ECO:0000313" key="2">
    <source>
        <dbReference type="EMBL" id="CAI9727883.1"/>
    </source>
</evidence>
<organism evidence="2 3">
    <name type="scientific">Octopus vulgaris</name>
    <name type="common">Common octopus</name>
    <dbReference type="NCBI Taxonomy" id="6645"/>
    <lineage>
        <taxon>Eukaryota</taxon>
        <taxon>Metazoa</taxon>
        <taxon>Spiralia</taxon>
        <taxon>Lophotrochozoa</taxon>
        <taxon>Mollusca</taxon>
        <taxon>Cephalopoda</taxon>
        <taxon>Coleoidea</taxon>
        <taxon>Octopodiformes</taxon>
        <taxon>Octopoda</taxon>
        <taxon>Incirrata</taxon>
        <taxon>Octopodidae</taxon>
        <taxon>Octopus</taxon>
    </lineage>
</organism>
<keyword evidence="3" id="KW-1185">Reference proteome</keyword>
<dbReference type="InterPro" id="IPR049163">
    <property type="entry name" value="Pif1-like_2B_dom"/>
</dbReference>
<dbReference type="PANTHER" id="PTHR10492">
    <property type="match status" value="1"/>
</dbReference>
<dbReference type="GO" id="GO:0004386">
    <property type="term" value="F:helicase activity"/>
    <property type="evidence" value="ECO:0007669"/>
    <property type="project" value="UniProtKB-KW"/>
</dbReference>
<feature type="domain" description="DNA helicase Pif1-like 2B" evidence="1">
    <location>
        <begin position="32"/>
        <end position="74"/>
    </location>
</feature>
<evidence type="ECO:0000313" key="3">
    <source>
        <dbReference type="Proteomes" id="UP001162480"/>
    </source>
</evidence>
<reference evidence="2" key="1">
    <citation type="submission" date="2023-08" db="EMBL/GenBank/DDBJ databases">
        <authorList>
            <person name="Alioto T."/>
            <person name="Alioto T."/>
            <person name="Gomez Garrido J."/>
        </authorList>
    </citation>
    <scope>NUCLEOTIDE SEQUENCE</scope>
</reference>
<dbReference type="AlphaFoldDB" id="A0AA36FAI6"/>